<dbReference type="GO" id="GO:0036221">
    <property type="term" value="F:UTP diphosphatase activity"/>
    <property type="evidence" value="ECO:0007669"/>
    <property type="project" value="RHEA"/>
</dbReference>
<keyword evidence="4 6" id="KW-0378">Hydrolase</keyword>
<dbReference type="GO" id="GO:0009117">
    <property type="term" value="P:nucleotide metabolic process"/>
    <property type="evidence" value="ECO:0007669"/>
    <property type="project" value="UniProtKB-KW"/>
</dbReference>
<comment type="catalytic activity">
    <reaction evidence="6">
        <text>UTP + H2O = UMP + diphosphate + H(+)</text>
        <dbReference type="Rhea" id="RHEA:29395"/>
        <dbReference type="ChEBI" id="CHEBI:15377"/>
        <dbReference type="ChEBI" id="CHEBI:15378"/>
        <dbReference type="ChEBI" id="CHEBI:33019"/>
        <dbReference type="ChEBI" id="CHEBI:46398"/>
        <dbReference type="ChEBI" id="CHEBI:57865"/>
        <dbReference type="EC" id="3.6.1.9"/>
    </reaction>
</comment>
<dbReference type="eggNOG" id="COG0424">
    <property type="taxonomic scope" value="Bacteria"/>
</dbReference>
<dbReference type="GO" id="GO:0036218">
    <property type="term" value="F:dTTP diphosphatase activity"/>
    <property type="evidence" value="ECO:0007669"/>
    <property type="project" value="RHEA"/>
</dbReference>
<dbReference type="CDD" id="cd00555">
    <property type="entry name" value="Maf"/>
    <property type="match status" value="1"/>
</dbReference>
<dbReference type="HAMAP" id="MF_00528">
    <property type="entry name" value="Maf"/>
    <property type="match status" value="1"/>
</dbReference>
<keyword evidence="8" id="KW-1185">Reference proteome</keyword>
<keyword evidence="5 6" id="KW-0546">Nucleotide metabolism</keyword>
<feature type="active site" description="Proton acceptor" evidence="6">
    <location>
        <position position="66"/>
    </location>
</feature>
<dbReference type="AlphaFoldDB" id="U7UN58"/>
<accession>U7UN58</accession>
<gene>
    <name evidence="7" type="primary">maf</name>
    <name evidence="7" type="ORF">HMPREF1250_0212</name>
</gene>
<dbReference type="Pfam" id="PF02545">
    <property type="entry name" value="Maf"/>
    <property type="match status" value="1"/>
</dbReference>
<feature type="site" description="Important for substrate specificity" evidence="6">
    <location>
        <position position="149"/>
    </location>
</feature>
<dbReference type="Gene3D" id="3.90.950.10">
    <property type="match status" value="1"/>
</dbReference>
<organism evidence="7 8">
    <name type="scientific">Megasphaera vaginalis</name>
    <name type="common">ex Srinivasan et al. 2021</name>
    <dbReference type="NCBI Taxonomy" id="1111454"/>
    <lineage>
        <taxon>Bacteria</taxon>
        <taxon>Bacillati</taxon>
        <taxon>Bacillota</taxon>
        <taxon>Negativicutes</taxon>
        <taxon>Veillonellales</taxon>
        <taxon>Veillonellaceae</taxon>
        <taxon>Megasphaera</taxon>
    </lineage>
</organism>
<dbReference type="EC" id="3.6.1.9" evidence="6"/>
<evidence type="ECO:0000313" key="7">
    <source>
        <dbReference type="EMBL" id="ERT60745.1"/>
    </source>
</evidence>
<evidence type="ECO:0000256" key="1">
    <source>
        <dbReference type="ARBA" id="ARBA00001968"/>
    </source>
</evidence>
<comment type="similarity">
    <text evidence="6">Belongs to the Maf family. YhdE subfamily.</text>
</comment>
<dbReference type="OrthoDB" id="9807767at2"/>
<evidence type="ECO:0000256" key="6">
    <source>
        <dbReference type="HAMAP-Rule" id="MF_00528"/>
    </source>
</evidence>
<dbReference type="SUPFAM" id="SSF52972">
    <property type="entry name" value="ITPase-like"/>
    <property type="match status" value="1"/>
</dbReference>
<evidence type="ECO:0000256" key="2">
    <source>
        <dbReference type="ARBA" id="ARBA00004496"/>
    </source>
</evidence>
<keyword evidence="3 6" id="KW-0963">Cytoplasm</keyword>
<dbReference type="EMBL" id="AWXA01000016">
    <property type="protein sequence ID" value="ERT60745.1"/>
    <property type="molecule type" value="Genomic_DNA"/>
</dbReference>
<comment type="cofactor">
    <cofactor evidence="1 6">
        <name>a divalent metal cation</name>
        <dbReference type="ChEBI" id="CHEBI:60240"/>
    </cofactor>
</comment>
<reference evidence="7 8" key="1">
    <citation type="submission" date="2013-09" db="EMBL/GenBank/DDBJ databases">
        <authorList>
            <person name="Durkin A.S."/>
            <person name="Haft D.R."/>
            <person name="McCorrison J."/>
            <person name="Torralba M."/>
            <person name="Gillis M."/>
            <person name="Haft D.H."/>
            <person name="Methe B."/>
            <person name="Sutton G."/>
            <person name="Nelson K.E."/>
        </authorList>
    </citation>
    <scope>NUCLEOTIDE SEQUENCE [LARGE SCALE GENOMIC DNA]</scope>
    <source>
        <strain evidence="7 8">BV3C16-1</strain>
    </source>
</reference>
<comment type="function">
    <text evidence="6">Nucleoside triphosphate pyrophosphatase that hydrolyzes dTTP and UTP. May have a dual role in cell division arrest and in preventing the incorporation of modified nucleotides into cellular nucleic acids.</text>
</comment>
<evidence type="ECO:0000256" key="4">
    <source>
        <dbReference type="ARBA" id="ARBA00022801"/>
    </source>
</evidence>
<dbReference type="InterPro" id="IPR029001">
    <property type="entry name" value="ITPase-like_fam"/>
</dbReference>
<dbReference type="STRING" id="1111454.HMPREF1250_0212"/>
<comment type="subcellular location">
    <subcellularLocation>
        <location evidence="2 6">Cytoplasm</location>
    </subcellularLocation>
</comment>
<feature type="site" description="Important for substrate specificity" evidence="6">
    <location>
        <position position="10"/>
    </location>
</feature>
<dbReference type="PANTHER" id="PTHR43213">
    <property type="entry name" value="BIFUNCTIONAL DTTP/UTP PYROPHOSPHATASE/METHYLTRANSFERASE PROTEIN-RELATED"/>
    <property type="match status" value="1"/>
</dbReference>
<dbReference type="PIRSF" id="PIRSF006305">
    <property type="entry name" value="Maf"/>
    <property type="match status" value="1"/>
</dbReference>
<comment type="caution">
    <text evidence="7">The sequence shown here is derived from an EMBL/GenBank/DDBJ whole genome shotgun (WGS) entry which is preliminary data.</text>
</comment>
<evidence type="ECO:0000256" key="3">
    <source>
        <dbReference type="ARBA" id="ARBA00022490"/>
    </source>
</evidence>
<dbReference type="PATRIC" id="fig|1111454.3.peg.787"/>
<dbReference type="InterPro" id="IPR003697">
    <property type="entry name" value="Maf-like"/>
</dbReference>
<evidence type="ECO:0000256" key="5">
    <source>
        <dbReference type="ARBA" id="ARBA00023080"/>
    </source>
</evidence>
<feature type="site" description="Important for substrate specificity" evidence="6">
    <location>
        <position position="67"/>
    </location>
</feature>
<protein>
    <recommendedName>
        <fullName evidence="6">dTTP/UTP pyrophosphatase</fullName>
        <shortName evidence="6">dTTPase/UTPase</shortName>
        <ecNumber evidence="6">3.6.1.9</ecNumber>
    </recommendedName>
    <alternativeName>
        <fullName evidence="6">Nucleoside triphosphate pyrophosphatase</fullName>
    </alternativeName>
    <alternativeName>
        <fullName evidence="6">Nucleotide pyrophosphatase</fullName>
        <shortName evidence="6">Nucleotide PPase</shortName>
    </alternativeName>
</protein>
<dbReference type="FunFam" id="3.90.950.10:FF:000005">
    <property type="entry name" value="7-methyl-GTP pyrophosphatase"/>
    <property type="match status" value="1"/>
</dbReference>
<name>U7UN58_9FIRM</name>
<dbReference type="PANTHER" id="PTHR43213:SF5">
    <property type="entry name" value="BIFUNCTIONAL DTTP_UTP PYROPHOSPHATASE_METHYLTRANSFERASE PROTEIN-RELATED"/>
    <property type="match status" value="1"/>
</dbReference>
<sequence>MLILASESPRRKALLTQLTTYIATASTYEETAPKKEKPKRFVLKQACGKACEVAKTYPDQWVLGADTVVVLDGKILGKPKDAAQAVKMLKALSGRQHSVYTGLALVCGKTVKTKVVKTDVWFRKLTVKEITGYVESGEPLDKAGAYGIQGGAASFVTKLNGSYTNVVGLPLAQLQTMLKKAKVLL</sequence>
<dbReference type="RefSeq" id="WP_023053289.1">
    <property type="nucleotide sequence ID" value="NZ_AWXA01000016.1"/>
</dbReference>
<comment type="catalytic activity">
    <reaction evidence="6">
        <text>dTTP + H2O = dTMP + diphosphate + H(+)</text>
        <dbReference type="Rhea" id="RHEA:28534"/>
        <dbReference type="ChEBI" id="CHEBI:15377"/>
        <dbReference type="ChEBI" id="CHEBI:15378"/>
        <dbReference type="ChEBI" id="CHEBI:33019"/>
        <dbReference type="ChEBI" id="CHEBI:37568"/>
        <dbReference type="ChEBI" id="CHEBI:63528"/>
        <dbReference type="EC" id="3.6.1.9"/>
    </reaction>
</comment>
<dbReference type="GO" id="GO:0005737">
    <property type="term" value="C:cytoplasm"/>
    <property type="evidence" value="ECO:0007669"/>
    <property type="project" value="UniProtKB-SubCell"/>
</dbReference>
<comment type="caution">
    <text evidence="6">Lacks conserved residue(s) required for the propagation of feature annotation.</text>
</comment>
<evidence type="ECO:0000313" key="8">
    <source>
        <dbReference type="Proteomes" id="UP000017090"/>
    </source>
</evidence>
<dbReference type="NCBIfam" id="TIGR00172">
    <property type="entry name" value="maf"/>
    <property type="match status" value="1"/>
</dbReference>
<dbReference type="Proteomes" id="UP000017090">
    <property type="component" value="Unassembled WGS sequence"/>
</dbReference>
<proteinExistence type="inferred from homology"/>